<comment type="similarity">
    <text evidence="1 3">Belongs to the TPP enzyme family.</text>
</comment>
<dbReference type="InterPro" id="IPR029035">
    <property type="entry name" value="DHS-like_NAD/FAD-binding_dom"/>
</dbReference>
<dbReference type="Proteomes" id="UP000501518">
    <property type="component" value="Chromosome"/>
</dbReference>
<dbReference type="Pfam" id="PF02776">
    <property type="entry name" value="TPP_enzyme_N"/>
    <property type="match status" value="1"/>
</dbReference>
<accession>A0A6G8KWX2</accession>
<protein>
    <submittedName>
        <fullName evidence="8">Acetolactate synthase</fullName>
    </submittedName>
</protein>
<evidence type="ECO:0000256" key="4">
    <source>
        <dbReference type="SAM" id="MobiDB-lite"/>
    </source>
</evidence>
<dbReference type="Pfam" id="PF02775">
    <property type="entry name" value="TPP_enzyme_C"/>
    <property type="match status" value="1"/>
</dbReference>
<dbReference type="RefSeq" id="WP_165883728.1">
    <property type="nucleotide sequence ID" value="NZ_CP035810.1"/>
</dbReference>
<dbReference type="NCBIfam" id="NF006052">
    <property type="entry name" value="PRK08199.1"/>
    <property type="match status" value="1"/>
</dbReference>
<dbReference type="InterPro" id="IPR029061">
    <property type="entry name" value="THDP-binding"/>
</dbReference>
<dbReference type="InterPro" id="IPR000399">
    <property type="entry name" value="TPP-bd_CS"/>
</dbReference>
<dbReference type="SUPFAM" id="SSF52518">
    <property type="entry name" value="Thiamin diphosphate-binding fold (THDP-binding)"/>
    <property type="match status" value="2"/>
</dbReference>
<dbReference type="GO" id="GO:0050660">
    <property type="term" value="F:flavin adenine dinucleotide binding"/>
    <property type="evidence" value="ECO:0007669"/>
    <property type="project" value="TreeGrafter"/>
</dbReference>
<dbReference type="CDD" id="cd07035">
    <property type="entry name" value="TPP_PYR_POX_like"/>
    <property type="match status" value="1"/>
</dbReference>
<dbReference type="PANTHER" id="PTHR18968">
    <property type="entry name" value="THIAMINE PYROPHOSPHATE ENZYMES"/>
    <property type="match status" value="1"/>
</dbReference>
<reference evidence="8 9" key="1">
    <citation type="submission" date="2019-02" db="EMBL/GenBank/DDBJ databases">
        <title>Complete Genome Sequence and Methylome Analysis of Brevibacterium luteolum NEB1784.</title>
        <authorList>
            <person name="Fomenkov A."/>
            <person name="Roberts R.J."/>
        </authorList>
    </citation>
    <scope>NUCLEOTIDE SEQUENCE [LARGE SCALE GENOMIC DNA]</scope>
    <source>
        <strain evidence="8 9">NEB1784</strain>
    </source>
</reference>
<dbReference type="GO" id="GO:0009097">
    <property type="term" value="P:isoleucine biosynthetic process"/>
    <property type="evidence" value="ECO:0007669"/>
    <property type="project" value="TreeGrafter"/>
</dbReference>
<dbReference type="KEGG" id="blut:EW640_08525"/>
<dbReference type="Gene3D" id="3.40.50.1220">
    <property type="entry name" value="TPP-binding domain"/>
    <property type="match status" value="1"/>
</dbReference>
<dbReference type="InterPro" id="IPR012001">
    <property type="entry name" value="Thiamin_PyroP_enz_TPP-bd_dom"/>
</dbReference>
<dbReference type="AlphaFoldDB" id="A0A6G8KWX2"/>
<dbReference type="InterPro" id="IPR012000">
    <property type="entry name" value="Thiamin_PyroP_enz_cen_dom"/>
</dbReference>
<feature type="domain" description="Thiamine pyrophosphate enzyme N-terminal TPP-binding" evidence="7">
    <location>
        <begin position="30"/>
        <end position="142"/>
    </location>
</feature>
<dbReference type="PROSITE" id="PS00187">
    <property type="entry name" value="TPP_ENZYMES"/>
    <property type="match status" value="1"/>
</dbReference>
<sequence length="578" mass="60884">MTRITSTADSSPAASAQDSAAGPDAPASRSAGHLIVAQLEAEGVERIYCVPGESYLNVLDGLHDSAIRTITCRQEAGAGFMALAEGRMTGRPGIAMVTRGPGAANVMIAAHTAYQDATPLVIFAGLIPTDHRGREAFQEFDLAGWFGTTVKKTLILDHPDEAAALVADAMHTAASGRPGPVIVGLPEDPQLITTQADTVTPRPVPEVVPTAAQIASVAEAVARARRPVLIVGGERWDEQSSRTVADWAAGLGMGIIADFRAYDGIDHDEPHYLGALGFGSAPLTRKAFDEADLHVYLGCQRTDVSTNSYSIGCSPDHTIVISPDPDLHAHFGPVDEQIIATTRGFAQALTSTDATTGTEATTASGSGAHLPDWVTETRQRFQQWREIPAPTGDEDPAYVDMDTAFGEVRRLLPDDAIITYGAGNYSGWASRYLPVHSFPSVLGPRNGAMGFGMPAAVAAALVCPDRPVLAVAGDGCFLMNGQEFATAVVNDLNITVIINDNSVYGTIVGHQERDYPGRPEGTGLKNPDFAAYATAFGGAGFSVTRTEDFAAAFEAALNHPGPALVHVRTDPAIRFTRS</sequence>
<dbReference type="GO" id="GO:0030976">
    <property type="term" value="F:thiamine pyrophosphate binding"/>
    <property type="evidence" value="ECO:0007669"/>
    <property type="project" value="InterPro"/>
</dbReference>
<proteinExistence type="inferred from homology"/>
<evidence type="ECO:0000313" key="9">
    <source>
        <dbReference type="Proteomes" id="UP000501518"/>
    </source>
</evidence>
<dbReference type="InterPro" id="IPR011766">
    <property type="entry name" value="TPP_enzyme_TPP-bd"/>
</dbReference>
<evidence type="ECO:0000259" key="5">
    <source>
        <dbReference type="Pfam" id="PF00205"/>
    </source>
</evidence>
<evidence type="ECO:0000256" key="1">
    <source>
        <dbReference type="ARBA" id="ARBA00007812"/>
    </source>
</evidence>
<evidence type="ECO:0000313" key="8">
    <source>
        <dbReference type="EMBL" id="QIN29314.1"/>
    </source>
</evidence>
<evidence type="ECO:0000256" key="3">
    <source>
        <dbReference type="RuleBase" id="RU362132"/>
    </source>
</evidence>
<dbReference type="PANTHER" id="PTHR18968:SF120">
    <property type="entry name" value="ACETOLACTATE SYNTHASE LARGE SUBUNIT"/>
    <property type="match status" value="1"/>
</dbReference>
<dbReference type="Gene3D" id="3.40.50.970">
    <property type="match status" value="2"/>
</dbReference>
<dbReference type="InterPro" id="IPR045229">
    <property type="entry name" value="TPP_enz"/>
</dbReference>
<gene>
    <name evidence="8" type="ORF">EW640_08525</name>
</gene>
<evidence type="ECO:0000259" key="7">
    <source>
        <dbReference type="Pfam" id="PF02776"/>
    </source>
</evidence>
<dbReference type="FunFam" id="3.40.50.970:FF:000007">
    <property type="entry name" value="Acetolactate synthase"/>
    <property type="match status" value="1"/>
</dbReference>
<dbReference type="SUPFAM" id="SSF52467">
    <property type="entry name" value="DHS-like NAD/FAD-binding domain"/>
    <property type="match status" value="1"/>
</dbReference>
<feature type="domain" description="Thiamine pyrophosphate enzyme central" evidence="5">
    <location>
        <begin position="214"/>
        <end position="349"/>
    </location>
</feature>
<feature type="domain" description="Thiamine pyrophosphate enzyme TPP-binding" evidence="6">
    <location>
        <begin position="421"/>
        <end position="567"/>
    </location>
</feature>
<evidence type="ECO:0000259" key="6">
    <source>
        <dbReference type="Pfam" id="PF02775"/>
    </source>
</evidence>
<keyword evidence="2 3" id="KW-0786">Thiamine pyrophosphate</keyword>
<dbReference type="EMBL" id="CP035810">
    <property type="protein sequence ID" value="QIN29314.1"/>
    <property type="molecule type" value="Genomic_DNA"/>
</dbReference>
<dbReference type="Pfam" id="PF00205">
    <property type="entry name" value="TPP_enzyme_M"/>
    <property type="match status" value="1"/>
</dbReference>
<evidence type="ECO:0000256" key="2">
    <source>
        <dbReference type="ARBA" id="ARBA00023052"/>
    </source>
</evidence>
<organism evidence="8 9">
    <name type="scientific">Brevibacterium luteolum</name>
    <dbReference type="NCBI Taxonomy" id="199591"/>
    <lineage>
        <taxon>Bacteria</taxon>
        <taxon>Bacillati</taxon>
        <taxon>Actinomycetota</taxon>
        <taxon>Actinomycetes</taxon>
        <taxon>Micrococcales</taxon>
        <taxon>Brevibacteriaceae</taxon>
        <taxon>Brevibacterium</taxon>
    </lineage>
</organism>
<dbReference type="GO" id="GO:0000287">
    <property type="term" value="F:magnesium ion binding"/>
    <property type="evidence" value="ECO:0007669"/>
    <property type="project" value="InterPro"/>
</dbReference>
<feature type="region of interest" description="Disordered" evidence="4">
    <location>
        <begin position="1"/>
        <end position="27"/>
    </location>
</feature>
<dbReference type="GO" id="GO:0009099">
    <property type="term" value="P:L-valine biosynthetic process"/>
    <property type="evidence" value="ECO:0007669"/>
    <property type="project" value="TreeGrafter"/>
</dbReference>
<dbReference type="CDD" id="cd00568">
    <property type="entry name" value="TPP_enzymes"/>
    <property type="match status" value="1"/>
</dbReference>
<dbReference type="GO" id="GO:0005948">
    <property type="term" value="C:acetolactate synthase complex"/>
    <property type="evidence" value="ECO:0007669"/>
    <property type="project" value="TreeGrafter"/>
</dbReference>
<dbReference type="GO" id="GO:0003984">
    <property type="term" value="F:acetolactate synthase activity"/>
    <property type="evidence" value="ECO:0007669"/>
    <property type="project" value="TreeGrafter"/>
</dbReference>
<name>A0A6G8KWX2_9MICO</name>